<dbReference type="SUPFAM" id="SSF52540">
    <property type="entry name" value="P-loop containing nucleoside triphosphate hydrolases"/>
    <property type="match status" value="1"/>
</dbReference>
<dbReference type="Pfam" id="PF04950">
    <property type="entry name" value="RIBIOP_C"/>
    <property type="match status" value="1"/>
</dbReference>
<dbReference type="Gene3D" id="3.40.50.300">
    <property type="entry name" value="P-loop containing nucleotide triphosphate hydrolases"/>
    <property type="match status" value="1"/>
</dbReference>
<organism evidence="2 3">
    <name type="scientific">Papaver somniferum</name>
    <name type="common">Opium poppy</name>
    <dbReference type="NCBI Taxonomy" id="3469"/>
    <lineage>
        <taxon>Eukaryota</taxon>
        <taxon>Viridiplantae</taxon>
        <taxon>Streptophyta</taxon>
        <taxon>Embryophyta</taxon>
        <taxon>Tracheophyta</taxon>
        <taxon>Spermatophyta</taxon>
        <taxon>Magnoliopsida</taxon>
        <taxon>Ranunculales</taxon>
        <taxon>Papaveraceae</taxon>
        <taxon>Papaveroideae</taxon>
        <taxon>Papaver</taxon>
    </lineage>
</organism>
<reference evidence="2 3" key="1">
    <citation type="journal article" date="2018" name="Science">
        <title>The opium poppy genome and morphinan production.</title>
        <authorList>
            <person name="Guo L."/>
            <person name="Winzer T."/>
            <person name="Yang X."/>
            <person name="Li Y."/>
            <person name="Ning Z."/>
            <person name="He Z."/>
            <person name="Teodor R."/>
            <person name="Lu Y."/>
            <person name="Bowser T.A."/>
            <person name="Graham I.A."/>
            <person name="Ye K."/>
        </authorList>
    </citation>
    <scope>NUCLEOTIDE SEQUENCE [LARGE SCALE GENOMIC DNA]</scope>
    <source>
        <strain evidence="3">cv. HN1</strain>
        <tissue evidence="2">Leaves</tissue>
    </source>
</reference>
<evidence type="ECO:0000313" key="3">
    <source>
        <dbReference type="Proteomes" id="UP000316621"/>
    </source>
</evidence>
<feature type="domain" description="Ribosome biogenesis protein BMS1/TSR1 C-terminal" evidence="1">
    <location>
        <begin position="111"/>
        <end position="175"/>
    </location>
</feature>
<dbReference type="InterPro" id="IPR027417">
    <property type="entry name" value="P-loop_NTPase"/>
</dbReference>
<accession>A0A4Y7KJK8</accession>
<dbReference type="GO" id="GO:0003924">
    <property type="term" value="F:GTPase activity"/>
    <property type="evidence" value="ECO:0007669"/>
    <property type="project" value="TreeGrafter"/>
</dbReference>
<dbReference type="PANTHER" id="PTHR12858:SF2">
    <property type="entry name" value="RIBOSOME BIOGENESIS PROTEIN BMS1 HOMOLOG"/>
    <property type="match status" value="1"/>
</dbReference>
<dbReference type="EMBL" id="CM010722">
    <property type="protein sequence ID" value="RZC73524.1"/>
    <property type="molecule type" value="Genomic_DNA"/>
</dbReference>
<dbReference type="GO" id="GO:0000462">
    <property type="term" value="P:maturation of SSU-rRNA from tricistronic rRNA transcript (SSU-rRNA, 5.8S rRNA, LSU-rRNA)"/>
    <property type="evidence" value="ECO:0007669"/>
    <property type="project" value="TreeGrafter"/>
</dbReference>
<dbReference type="InterPro" id="IPR007034">
    <property type="entry name" value="BMS1_TSR1_C"/>
</dbReference>
<dbReference type="GO" id="GO:0005525">
    <property type="term" value="F:GTP binding"/>
    <property type="evidence" value="ECO:0007669"/>
    <property type="project" value="TreeGrafter"/>
</dbReference>
<name>A0A4Y7KJK8_PAPSO</name>
<sequence length="311" mass="35869">MDSRKTESGNRRRIQFVECPNNMNGMTDAAKYADAVMLLIDTKYGFAAKYGFEMETFEFLNLLQVHGTPKVMGVLTYLDKLKDENRRETTKMRLMQKFREQNYIRSLFHLAAFRILAKVYVLDYHDVEIWKQIKWTGTPCLVANEIAYIKGMFTSDDEIGWFRDGKIKTDEGIRGSKLRVPRIFNLPTAVLERRDGVWQSMDSAEKAHVLVIYKNKIAAAESMRTGFIELLGEKLKVDPAKAWGTFEQRRAVVIFAAIPPWGSKLREQCLARTLVFYALREKMKRFYPEGRDPMSMISIVTDTAGGERPCS</sequence>
<dbReference type="PANTHER" id="PTHR12858">
    <property type="entry name" value="RIBOSOME BIOGENESIS PROTEIN"/>
    <property type="match status" value="1"/>
</dbReference>
<dbReference type="GO" id="GO:0034511">
    <property type="term" value="F:U3 snoRNA binding"/>
    <property type="evidence" value="ECO:0007669"/>
    <property type="project" value="TreeGrafter"/>
</dbReference>
<dbReference type="STRING" id="3469.A0A4Y7KJK8"/>
<protein>
    <recommendedName>
        <fullName evidence="1">Ribosome biogenesis protein BMS1/TSR1 C-terminal domain-containing protein</fullName>
    </recommendedName>
</protein>
<evidence type="ECO:0000259" key="1">
    <source>
        <dbReference type="Pfam" id="PF04950"/>
    </source>
</evidence>
<proteinExistence type="predicted"/>
<dbReference type="Proteomes" id="UP000316621">
    <property type="component" value="Chromosome 8"/>
</dbReference>
<keyword evidence="3" id="KW-1185">Reference proteome</keyword>
<dbReference type="InterPro" id="IPR039761">
    <property type="entry name" value="Bms1/Tsr1"/>
</dbReference>
<evidence type="ECO:0000313" key="2">
    <source>
        <dbReference type="EMBL" id="RZC73524.1"/>
    </source>
</evidence>
<dbReference type="Gramene" id="RZC73524">
    <property type="protein sequence ID" value="RZC73524"/>
    <property type="gene ID" value="C5167_049009"/>
</dbReference>
<dbReference type="GO" id="GO:0000479">
    <property type="term" value="P:endonucleolytic cleavage of tricistronic rRNA transcript (SSU-rRNA, 5.8S rRNA, LSU-rRNA)"/>
    <property type="evidence" value="ECO:0007669"/>
    <property type="project" value="TreeGrafter"/>
</dbReference>
<dbReference type="AlphaFoldDB" id="A0A4Y7KJK8"/>
<dbReference type="GO" id="GO:0030686">
    <property type="term" value="C:90S preribosome"/>
    <property type="evidence" value="ECO:0007669"/>
    <property type="project" value="TreeGrafter"/>
</dbReference>
<gene>
    <name evidence="2" type="ORF">C5167_049009</name>
</gene>